<dbReference type="PANTHER" id="PTHR34846:SF10">
    <property type="entry name" value="CYTOPLASMIC PROTEIN"/>
    <property type="match status" value="1"/>
</dbReference>
<dbReference type="SUPFAM" id="SSF69118">
    <property type="entry name" value="AhpD-like"/>
    <property type="match status" value="1"/>
</dbReference>
<dbReference type="AlphaFoldDB" id="A0A1H6EGR2"/>
<keyword evidence="4" id="KW-1185">Reference proteome</keyword>
<evidence type="ECO:0000313" key="3">
    <source>
        <dbReference type="EMBL" id="SEG97007.1"/>
    </source>
</evidence>
<proteinExistence type="predicted"/>
<dbReference type="GO" id="GO:0051920">
    <property type="term" value="F:peroxiredoxin activity"/>
    <property type="evidence" value="ECO:0007669"/>
    <property type="project" value="InterPro"/>
</dbReference>
<gene>
    <name evidence="3" type="ORF">SAMN05444920_110182</name>
</gene>
<feature type="domain" description="Carboxymuconolactone decarboxylase-like" evidence="2">
    <location>
        <begin position="26"/>
        <end position="102"/>
    </location>
</feature>
<dbReference type="Proteomes" id="UP000236732">
    <property type="component" value="Unassembled WGS sequence"/>
</dbReference>
<feature type="region of interest" description="Disordered" evidence="1">
    <location>
        <begin position="159"/>
        <end position="190"/>
    </location>
</feature>
<keyword evidence="3" id="KW-0560">Oxidoreductase</keyword>
<protein>
    <submittedName>
        <fullName evidence="3">Alkylhydroperoxidase AhpD family core domain-containing protein</fullName>
    </submittedName>
</protein>
<dbReference type="RefSeq" id="WP_103959771.1">
    <property type="nucleotide sequence ID" value="NZ_FNVT01000010.1"/>
</dbReference>
<dbReference type="InterPro" id="IPR003779">
    <property type="entry name" value="CMD-like"/>
</dbReference>
<accession>A0A1H6EGR2</accession>
<organism evidence="3 4">
    <name type="scientific">Nonomuraea solani</name>
    <dbReference type="NCBI Taxonomy" id="1144553"/>
    <lineage>
        <taxon>Bacteria</taxon>
        <taxon>Bacillati</taxon>
        <taxon>Actinomycetota</taxon>
        <taxon>Actinomycetes</taxon>
        <taxon>Streptosporangiales</taxon>
        <taxon>Streptosporangiaceae</taxon>
        <taxon>Nonomuraea</taxon>
    </lineage>
</organism>
<sequence>MKIDIPDGKDAIEYVWGEMVPGIGPAAARFSMAVYAHTTLGLREFEAARLRIAQINGCAFCLDWRTERDGEKVEDDFADAVTNWRTTTAFDDRTRLAAEYAERYALDHHGLDEEFWARMTAHYGELQIVELSMCLGSWLAFGRLNHVLGLDTVCRLPSGPTPTAGRATESAAGRATKSDPSPATSPPRRK</sequence>
<keyword evidence="3" id="KW-0575">Peroxidase</keyword>
<reference evidence="3 4" key="1">
    <citation type="submission" date="2016-10" db="EMBL/GenBank/DDBJ databases">
        <authorList>
            <person name="de Groot N.N."/>
        </authorList>
    </citation>
    <scope>NUCLEOTIDE SEQUENCE [LARGE SCALE GENOMIC DNA]</scope>
    <source>
        <strain evidence="3 4">CGMCC 4.7037</strain>
    </source>
</reference>
<evidence type="ECO:0000259" key="2">
    <source>
        <dbReference type="Pfam" id="PF02627"/>
    </source>
</evidence>
<dbReference type="EMBL" id="FNVT01000010">
    <property type="protein sequence ID" value="SEG97007.1"/>
    <property type="molecule type" value="Genomic_DNA"/>
</dbReference>
<evidence type="ECO:0000256" key="1">
    <source>
        <dbReference type="SAM" id="MobiDB-lite"/>
    </source>
</evidence>
<dbReference type="OrthoDB" id="331146at2"/>
<name>A0A1H6EGR2_9ACTN</name>
<evidence type="ECO:0000313" key="4">
    <source>
        <dbReference type="Proteomes" id="UP000236732"/>
    </source>
</evidence>
<dbReference type="InterPro" id="IPR029032">
    <property type="entry name" value="AhpD-like"/>
</dbReference>
<dbReference type="Gene3D" id="1.20.1290.10">
    <property type="entry name" value="AhpD-like"/>
    <property type="match status" value="1"/>
</dbReference>
<dbReference type="Pfam" id="PF02627">
    <property type="entry name" value="CMD"/>
    <property type="match status" value="1"/>
</dbReference>
<dbReference type="PANTHER" id="PTHR34846">
    <property type="entry name" value="4-CARBOXYMUCONOLACTONE DECARBOXYLASE FAMILY PROTEIN (AFU_ORTHOLOGUE AFUA_6G11590)"/>
    <property type="match status" value="1"/>
</dbReference>